<keyword evidence="2" id="KW-0812">Transmembrane</keyword>
<evidence type="ECO:0000256" key="2">
    <source>
        <dbReference type="SAM" id="Phobius"/>
    </source>
</evidence>
<comment type="caution">
    <text evidence="3">The sequence shown here is derived from an EMBL/GenBank/DDBJ whole genome shotgun (WGS) entry which is preliminary data.</text>
</comment>
<evidence type="ECO:0008006" key="5">
    <source>
        <dbReference type="Google" id="ProtNLM"/>
    </source>
</evidence>
<keyword evidence="2" id="KW-1133">Transmembrane helix</keyword>
<dbReference type="EMBL" id="JBHSFS010000029">
    <property type="protein sequence ID" value="MFC4517976.1"/>
    <property type="molecule type" value="Genomic_DNA"/>
</dbReference>
<accession>A0ABV9BVE3</accession>
<feature type="transmembrane region" description="Helical" evidence="2">
    <location>
        <begin position="73"/>
        <end position="95"/>
    </location>
</feature>
<feature type="compositionally biased region" description="Basic and acidic residues" evidence="1">
    <location>
        <begin position="104"/>
        <end position="116"/>
    </location>
</feature>
<reference evidence="4" key="1">
    <citation type="journal article" date="2019" name="Int. J. Syst. Evol. Microbiol.">
        <title>The Global Catalogue of Microorganisms (GCM) 10K type strain sequencing project: providing services to taxonomists for standard genome sequencing and annotation.</title>
        <authorList>
            <consortium name="The Broad Institute Genomics Platform"/>
            <consortium name="The Broad Institute Genome Sequencing Center for Infectious Disease"/>
            <person name="Wu L."/>
            <person name="Ma J."/>
        </authorList>
    </citation>
    <scope>NUCLEOTIDE SEQUENCE [LARGE SCALE GENOMIC DNA]</scope>
    <source>
        <strain evidence="4">CECT 8064</strain>
    </source>
</reference>
<keyword evidence="2" id="KW-0472">Membrane</keyword>
<evidence type="ECO:0000313" key="3">
    <source>
        <dbReference type="EMBL" id="MFC4517976.1"/>
    </source>
</evidence>
<feature type="region of interest" description="Disordered" evidence="1">
    <location>
        <begin position="97"/>
        <end position="129"/>
    </location>
</feature>
<feature type="transmembrane region" description="Helical" evidence="2">
    <location>
        <begin position="32"/>
        <end position="52"/>
    </location>
</feature>
<protein>
    <recommendedName>
        <fullName evidence="5">Transmembrane protein</fullName>
    </recommendedName>
</protein>
<keyword evidence="4" id="KW-1185">Reference proteome</keyword>
<proteinExistence type="predicted"/>
<gene>
    <name evidence="3" type="ORF">ACFPEN_34485</name>
</gene>
<sequence>MTPPHFSPSMNASHREPEPVQVPTYVPLGRGLAIGGLGLVVPVALCLVVLMAGMQMAAEACYLNGCERRLMKAFSWCWPVMGASAVTGIVARAAAQPPRQTALRARDPPARPDGRSVCHPRRGSPSLTRTPTTAVSFMSGCAAQQQRARLS</sequence>
<evidence type="ECO:0000256" key="1">
    <source>
        <dbReference type="SAM" id="MobiDB-lite"/>
    </source>
</evidence>
<dbReference type="Proteomes" id="UP001595990">
    <property type="component" value="Unassembled WGS sequence"/>
</dbReference>
<name>A0ABV9BVE3_9ACTN</name>
<dbReference type="RefSeq" id="WP_417924375.1">
    <property type="nucleotide sequence ID" value="NZ_JBHSFS010000029.1"/>
</dbReference>
<organism evidence="3 4">
    <name type="scientific">Streptomyces ehimensis</name>
    <dbReference type="NCBI Taxonomy" id="68195"/>
    <lineage>
        <taxon>Bacteria</taxon>
        <taxon>Bacillati</taxon>
        <taxon>Actinomycetota</taxon>
        <taxon>Actinomycetes</taxon>
        <taxon>Kitasatosporales</taxon>
        <taxon>Streptomycetaceae</taxon>
        <taxon>Streptomyces</taxon>
    </lineage>
</organism>
<evidence type="ECO:0000313" key="4">
    <source>
        <dbReference type="Proteomes" id="UP001595990"/>
    </source>
</evidence>